<comment type="caution">
    <text evidence="1">The sequence shown here is derived from an EMBL/GenBank/DDBJ whole genome shotgun (WGS) entry which is preliminary data.</text>
</comment>
<dbReference type="RefSeq" id="WP_240831645.1">
    <property type="nucleotide sequence ID" value="NZ_JAKWBL010000004.1"/>
</dbReference>
<organism evidence="1 2">
    <name type="scientific">Niabella ginsengisoli</name>
    <dbReference type="NCBI Taxonomy" id="522298"/>
    <lineage>
        <taxon>Bacteria</taxon>
        <taxon>Pseudomonadati</taxon>
        <taxon>Bacteroidota</taxon>
        <taxon>Chitinophagia</taxon>
        <taxon>Chitinophagales</taxon>
        <taxon>Chitinophagaceae</taxon>
        <taxon>Niabella</taxon>
    </lineage>
</organism>
<dbReference type="Proteomes" id="UP001202248">
    <property type="component" value="Unassembled WGS sequence"/>
</dbReference>
<protein>
    <submittedName>
        <fullName evidence="1">Uncharacterized protein</fullName>
    </submittedName>
</protein>
<sequence>MKQILIITLIAAFAFTACKSKSTDTGDKPTSPAEYYEKVIALEETMSEPLLITEAAIKARSDKNDFAGIASASKAMEDTIDLRINALKKWIQLEKEVKILNL</sequence>
<evidence type="ECO:0000313" key="2">
    <source>
        <dbReference type="Proteomes" id="UP001202248"/>
    </source>
</evidence>
<evidence type="ECO:0000313" key="1">
    <source>
        <dbReference type="EMBL" id="MCH5599605.1"/>
    </source>
</evidence>
<reference evidence="1 2" key="1">
    <citation type="submission" date="2022-02" db="EMBL/GenBank/DDBJ databases">
        <authorList>
            <person name="Min J."/>
        </authorList>
    </citation>
    <scope>NUCLEOTIDE SEQUENCE [LARGE SCALE GENOMIC DNA]</scope>
    <source>
        <strain evidence="1 2">GR10-1</strain>
    </source>
</reference>
<gene>
    <name evidence="1" type="ORF">MKP09_17675</name>
</gene>
<dbReference type="PROSITE" id="PS51257">
    <property type="entry name" value="PROKAR_LIPOPROTEIN"/>
    <property type="match status" value="1"/>
</dbReference>
<dbReference type="EMBL" id="JAKWBL010000004">
    <property type="protein sequence ID" value="MCH5599605.1"/>
    <property type="molecule type" value="Genomic_DNA"/>
</dbReference>
<accession>A0ABS9SMP2</accession>
<keyword evidence="2" id="KW-1185">Reference proteome</keyword>
<proteinExistence type="predicted"/>
<name>A0ABS9SMP2_9BACT</name>